<comment type="subcellular location">
    <subcellularLocation>
        <location evidence="2">Mitochondrion</location>
    </subcellularLocation>
</comment>
<keyword evidence="11" id="KW-1185">Reference proteome</keyword>
<keyword evidence="5" id="KW-0679">Respiratory chain</keyword>
<evidence type="ECO:0000256" key="6">
    <source>
        <dbReference type="ARBA" id="ARBA00022737"/>
    </source>
</evidence>
<dbReference type="GO" id="GO:0006120">
    <property type="term" value="P:mitochondrial electron transport, NADH to ubiquinone"/>
    <property type="evidence" value="ECO:0007669"/>
    <property type="project" value="InterPro"/>
</dbReference>
<sequence>MAARKPIFNQHVLYDTTPLPESIPKVKELGTTSAPLMSAAFFIGARCKDYNDDFMQCKTENPGKGEFECLKEGRRVTRCARSVIKDINANCLDQFKAHWECLENNNQQMWQCRQKEWSLNKCVFEKLGLEKKIPDQPKDEVPVQYRRNQIYAHASIPWTQFPYLTPGQRAEQLENLRARDPKKAARIDLWDEQQRQKEAAEAAAAQAKS</sequence>
<evidence type="ECO:0000256" key="2">
    <source>
        <dbReference type="ARBA" id="ARBA00004173"/>
    </source>
</evidence>
<evidence type="ECO:0000256" key="7">
    <source>
        <dbReference type="ARBA" id="ARBA00022982"/>
    </source>
</evidence>
<evidence type="ECO:0000313" key="10">
    <source>
        <dbReference type="EMBL" id="KAK4451101.1"/>
    </source>
</evidence>
<evidence type="ECO:0000256" key="5">
    <source>
        <dbReference type="ARBA" id="ARBA00022660"/>
    </source>
</evidence>
<dbReference type="AlphaFoldDB" id="A0AAV9GX18"/>
<evidence type="ECO:0000256" key="8">
    <source>
        <dbReference type="ARBA" id="ARBA00023128"/>
    </source>
</evidence>
<keyword evidence="6" id="KW-0677">Repeat</keyword>
<evidence type="ECO:0000313" key="11">
    <source>
        <dbReference type="Proteomes" id="UP001321760"/>
    </source>
</evidence>
<protein>
    <submittedName>
        <fullName evidence="10">Complex I 22-kDa polypeptide</fullName>
    </submittedName>
</protein>
<dbReference type="InterPro" id="IPR016680">
    <property type="entry name" value="NDUFA8"/>
</dbReference>
<dbReference type="PANTHER" id="PTHR13344">
    <property type="entry name" value="NADH-UBIQUINONE OXIDOREDUCTASE"/>
    <property type="match status" value="1"/>
</dbReference>
<evidence type="ECO:0000256" key="9">
    <source>
        <dbReference type="ARBA" id="ARBA00023157"/>
    </source>
</evidence>
<reference evidence="10" key="1">
    <citation type="journal article" date="2023" name="Mol. Phylogenet. Evol.">
        <title>Genome-scale phylogeny and comparative genomics of the fungal order Sordariales.</title>
        <authorList>
            <person name="Hensen N."/>
            <person name="Bonometti L."/>
            <person name="Westerberg I."/>
            <person name="Brannstrom I.O."/>
            <person name="Guillou S."/>
            <person name="Cros-Aarteil S."/>
            <person name="Calhoun S."/>
            <person name="Haridas S."/>
            <person name="Kuo A."/>
            <person name="Mondo S."/>
            <person name="Pangilinan J."/>
            <person name="Riley R."/>
            <person name="LaButti K."/>
            <person name="Andreopoulos B."/>
            <person name="Lipzen A."/>
            <person name="Chen C."/>
            <person name="Yan M."/>
            <person name="Daum C."/>
            <person name="Ng V."/>
            <person name="Clum A."/>
            <person name="Steindorff A."/>
            <person name="Ohm R.A."/>
            <person name="Martin F."/>
            <person name="Silar P."/>
            <person name="Natvig D.O."/>
            <person name="Lalanne C."/>
            <person name="Gautier V."/>
            <person name="Ament-Velasquez S.L."/>
            <person name="Kruys A."/>
            <person name="Hutchinson M.I."/>
            <person name="Powell A.J."/>
            <person name="Barry K."/>
            <person name="Miller A.N."/>
            <person name="Grigoriev I.V."/>
            <person name="Debuchy R."/>
            <person name="Gladieux P."/>
            <person name="Hiltunen Thoren M."/>
            <person name="Johannesson H."/>
        </authorList>
    </citation>
    <scope>NUCLEOTIDE SEQUENCE</scope>
    <source>
        <strain evidence="10">PSN243</strain>
    </source>
</reference>
<dbReference type="Proteomes" id="UP001321760">
    <property type="component" value="Unassembled WGS sequence"/>
</dbReference>
<dbReference type="EMBL" id="MU865929">
    <property type="protein sequence ID" value="KAK4451101.1"/>
    <property type="molecule type" value="Genomic_DNA"/>
</dbReference>
<accession>A0AAV9GX18</accession>
<evidence type="ECO:0000256" key="3">
    <source>
        <dbReference type="ARBA" id="ARBA00010705"/>
    </source>
</evidence>
<dbReference type="PANTHER" id="PTHR13344:SF0">
    <property type="entry name" value="NADH DEHYDROGENASE [UBIQUINONE] 1 ALPHA SUBCOMPLEX SUBUNIT 8"/>
    <property type="match status" value="1"/>
</dbReference>
<dbReference type="GO" id="GO:0005739">
    <property type="term" value="C:mitochondrion"/>
    <property type="evidence" value="ECO:0007669"/>
    <property type="project" value="UniProtKB-SubCell"/>
</dbReference>
<keyword evidence="4" id="KW-0813">Transport</keyword>
<keyword evidence="7" id="KW-0249">Electron transport</keyword>
<name>A0AAV9GX18_9PEZI</name>
<evidence type="ECO:0000256" key="1">
    <source>
        <dbReference type="ARBA" id="ARBA00003195"/>
    </source>
</evidence>
<keyword evidence="8" id="KW-0496">Mitochondrion</keyword>
<evidence type="ECO:0000256" key="4">
    <source>
        <dbReference type="ARBA" id="ARBA00022448"/>
    </source>
</evidence>
<reference evidence="10" key="2">
    <citation type="submission" date="2023-05" db="EMBL/GenBank/DDBJ databases">
        <authorList>
            <consortium name="Lawrence Berkeley National Laboratory"/>
            <person name="Steindorff A."/>
            <person name="Hensen N."/>
            <person name="Bonometti L."/>
            <person name="Westerberg I."/>
            <person name="Brannstrom I.O."/>
            <person name="Guillou S."/>
            <person name="Cros-Aarteil S."/>
            <person name="Calhoun S."/>
            <person name="Haridas S."/>
            <person name="Kuo A."/>
            <person name="Mondo S."/>
            <person name="Pangilinan J."/>
            <person name="Riley R."/>
            <person name="Labutti K."/>
            <person name="Andreopoulos B."/>
            <person name="Lipzen A."/>
            <person name="Chen C."/>
            <person name="Yanf M."/>
            <person name="Daum C."/>
            <person name="Ng V."/>
            <person name="Clum A."/>
            <person name="Ohm R."/>
            <person name="Martin F."/>
            <person name="Silar P."/>
            <person name="Natvig D."/>
            <person name="Lalanne C."/>
            <person name="Gautier V."/>
            <person name="Ament-Velasquez S.L."/>
            <person name="Kruys A."/>
            <person name="Hutchinson M.I."/>
            <person name="Powell A.J."/>
            <person name="Barry K."/>
            <person name="Miller A.N."/>
            <person name="Grigoriev I.V."/>
            <person name="Debuchy R."/>
            <person name="Gladieux P."/>
            <person name="Thoren M.H."/>
            <person name="Johannesson H."/>
        </authorList>
    </citation>
    <scope>NUCLEOTIDE SEQUENCE</scope>
    <source>
        <strain evidence="10">PSN243</strain>
    </source>
</reference>
<organism evidence="10 11">
    <name type="scientific">Podospora aff. communis PSN243</name>
    <dbReference type="NCBI Taxonomy" id="3040156"/>
    <lineage>
        <taxon>Eukaryota</taxon>
        <taxon>Fungi</taxon>
        <taxon>Dikarya</taxon>
        <taxon>Ascomycota</taxon>
        <taxon>Pezizomycotina</taxon>
        <taxon>Sordariomycetes</taxon>
        <taxon>Sordariomycetidae</taxon>
        <taxon>Sordariales</taxon>
        <taxon>Podosporaceae</taxon>
        <taxon>Podospora</taxon>
    </lineage>
</organism>
<comment type="similarity">
    <text evidence="3">Belongs to the complex I NDUFA8 subunit family.</text>
</comment>
<gene>
    <name evidence="10" type="ORF">QBC34DRAFT_401361</name>
</gene>
<dbReference type="PROSITE" id="PS51808">
    <property type="entry name" value="CHCH"/>
    <property type="match status" value="2"/>
</dbReference>
<comment type="function">
    <text evidence="1">Accessory subunit of the mitochondrial membrane respiratory chain NADH dehydrogenase (Complex I), that is believed not to be involved in catalysis. Complex I functions in the transfer of electrons from NADH to the respiratory chain. The immediate electron acceptor for the enzyme is believed to be ubiquinone.</text>
</comment>
<keyword evidence="9" id="KW-1015">Disulfide bond</keyword>
<comment type="caution">
    <text evidence="10">The sequence shown here is derived from an EMBL/GenBank/DDBJ whole genome shotgun (WGS) entry which is preliminary data.</text>
</comment>
<proteinExistence type="inferred from homology"/>